<dbReference type="Proteomes" id="UP000499080">
    <property type="component" value="Unassembled WGS sequence"/>
</dbReference>
<keyword evidence="2" id="KW-1185">Reference proteome</keyword>
<name>A0A4Y2D654_ARAVE</name>
<reference evidence="1 2" key="1">
    <citation type="journal article" date="2019" name="Sci. Rep.">
        <title>Orb-weaving spider Araneus ventricosus genome elucidates the spidroin gene catalogue.</title>
        <authorList>
            <person name="Kono N."/>
            <person name="Nakamura H."/>
            <person name="Ohtoshi R."/>
            <person name="Moran D.A.P."/>
            <person name="Shinohara A."/>
            <person name="Yoshida Y."/>
            <person name="Fujiwara M."/>
            <person name="Mori M."/>
            <person name="Tomita M."/>
            <person name="Arakawa K."/>
        </authorList>
    </citation>
    <scope>NUCLEOTIDE SEQUENCE [LARGE SCALE GENOMIC DNA]</scope>
</reference>
<protein>
    <submittedName>
        <fullName evidence="1">Uncharacterized protein</fullName>
    </submittedName>
</protein>
<comment type="caution">
    <text evidence="1">The sequence shown here is derived from an EMBL/GenBank/DDBJ whole genome shotgun (WGS) entry which is preliminary data.</text>
</comment>
<evidence type="ECO:0000313" key="1">
    <source>
        <dbReference type="EMBL" id="GBM11597.1"/>
    </source>
</evidence>
<gene>
    <name evidence="1" type="ORF">AVEN_180147_1</name>
</gene>
<proteinExistence type="predicted"/>
<evidence type="ECO:0000313" key="2">
    <source>
        <dbReference type="Proteomes" id="UP000499080"/>
    </source>
</evidence>
<accession>A0A4Y2D654</accession>
<organism evidence="1 2">
    <name type="scientific">Araneus ventricosus</name>
    <name type="common">Orbweaver spider</name>
    <name type="synonym">Epeira ventricosa</name>
    <dbReference type="NCBI Taxonomy" id="182803"/>
    <lineage>
        <taxon>Eukaryota</taxon>
        <taxon>Metazoa</taxon>
        <taxon>Ecdysozoa</taxon>
        <taxon>Arthropoda</taxon>
        <taxon>Chelicerata</taxon>
        <taxon>Arachnida</taxon>
        <taxon>Araneae</taxon>
        <taxon>Araneomorphae</taxon>
        <taxon>Entelegynae</taxon>
        <taxon>Araneoidea</taxon>
        <taxon>Araneidae</taxon>
        <taxon>Araneus</taxon>
    </lineage>
</organism>
<sequence>MTSLRRGGLEMWRPRYTYIYLDIPRDLDTPTCGGLHTPSCKVPASEPEGFQVRNPIPLKIRRVLGLLHAESYEEGRTFYWWYGAEVWRRGAISDVVLVICPRFKITRSSKIILELL</sequence>
<dbReference type="EMBL" id="BGPR01000301">
    <property type="protein sequence ID" value="GBM11597.1"/>
    <property type="molecule type" value="Genomic_DNA"/>
</dbReference>
<dbReference type="AlphaFoldDB" id="A0A4Y2D654"/>